<dbReference type="Gene3D" id="1.20.1270.180">
    <property type="match status" value="1"/>
</dbReference>
<proteinExistence type="predicted"/>
<dbReference type="PATRIC" id="fig|989403.3.peg.613"/>
<evidence type="ECO:0000259" key="2">
    <source>
        <dbReference type="Pfam" id="PF07007"/>
    </source>
</evidence>
<sequence>MIRCLVLLLSLCFSVAAFAQGPDTPRPDEIRALQSCLQKEGLVFNRKVQCIGRAFESCTMTVKDRTSTGISKCYARETALWEKMIAAAEKDLRLRQDKPTMTEMQEANVNWKAFRNNACNIPFTMKGEQRMAPILELECFNRVTAFWALQLSEFTAPREK</sequence>
<accession>A0A166ALS2</accession>
<comment type="caution">
    <text evidence="3">The sequence shown here is derived from an EMBL/GenBank/DDBJ whole genome shotgun (WGS) entry which is preliminary data.</text>
</comment>
<dbReference type="Proteomes" id="UP000076577">
    <property type="component" value="Unassembled WGS sequence"/>
</dbReference>
<dbReference type="EMBL" id="LMCB01000004">
    <property type="protein sequence ID" value="KZL21285.1"/>
    <property type="molecule type" value="Genomic_DNA"/>
</dbReference>
<evidence type="ECO:0000313" key="3">
    <source>
        <dbReference type="EMBL" id="KZL21285.1"/>
    </source>
</evidence>
<gene>
    <name evidence="3" type="ORF">PsAD2_00576</name>
</gene>
<reference evidence="3 4" key="1">
    <citation type="journal article" date="2016" name="Front. Microbiol.">
        <title>Comparative Genomic Analysis Reveals a Diverse Repertoire of Genes Involved in Prokaryote-Eukaryote Interactions within the Pseudovibrio Genus.</title>
        <authorList>
            <person name="Romano S."/>
            <person name="Fernandez-Guerra A."/>
            <person name="Reen F.J."/>
            <person name="Glockner F.O."/>
            <person name="Crowley S.P."/>
            <person name="O'Sullivan O."/>
            <person name="Cotter P.D."/>
            <person name="Adams C."/>
            <person name="Dobson A.D."/>
            <person name="O'Gara F."/>
        </authorList>
    </citation>
    <scope>NUCLEOTIDE SEQUENCE [LARGE SCALE GENOMIC DNA]</scope>
    <source>
        <strain evidence="3 4">Ad2</strain>
    </source>
</reference>
<keyword evidence="4" id="KW-1185">Reference proteome</keyword>
<feature type="chain" id="PRO_5007870711" description="Lysozyme inhibitor LprI-like N-terminal domain-containing protein" evidence="1">
    <location>
        <begin position="20"/>
        <end position="160"/>
    </location>
</feature>
<name>A0A166ALS2_9HYPH</name>
<feature type="domain" description="Lysozyme inhibitor LprI-like N-terminal" evidence="2">
    <location>
        <begin position="64"/>
        <end position="145"/>
    </location>
</feature>
<evidence type="ECO:0000313" key="4">
    <source>
        <dbReference type="Proteomes" id="UP000076577"/>
    </source>
</evidence>
<dbReference type="InterPro" id="IPR009739">
    <property type="entry name" value="LprI-like_N"/>
</dbReference>
<evidence type="ECO:0000256" key="1">
    <source>
        <dbReference type="SAM" id="SignalP"/>
    </source>
</evidence>
<protein>
    <recommendedName>
        <fullName evidence="2">Lysozyme inhibitor LprI-like N-terminal domain-containing protein</fullName>
    </recommendedName>
</protein>
<keyword evidence="1" id="KW-0732">Signal</keyword>
<feature type="signal peptide" evidence="1">
    <location>
        <begin position="1"/>
        <end position="19"/>
    </location>
</feature>
<organism evidence="3 4">
    <name type="scientific">Pseudovibrio axinellae</name>
    <dbReference type="NCBI Taxonomy" id="989403"/>
    <lineage>
        <taxon>Bacteria</taxon>
        <taxon>Pseudomonadati</taxon>
        <taxon>Pseudomonadota</taxon>
        <taxon>Alphaproteobacteria</taxon>
        <taxon>Hyphomicrobiales</taxon>
        <taxon>Stappiaceae</taxon>
        <taxon>Pseudovibrio</taxon>
    </lineage>
</organism>
<dbReference type="STRING" id="989403.SAMN05421798_105199"/>
<dbReference type="OrthoDB" id="7340239at2"/>
<dbReference type="AlphaFoldDB" id="A0A166ALS2"/>
<dbReference type="Pfam" id="PF07007">
    <property type="entry name" value="LprI"/>
    <property type="match status" value="1"/>
</dbReference>